<gene>
    <name evidence="4" type="ORF">VSS37_06580</name>
</gene>
<dbReference type="Gene3D" id="3.40.50.720">
    <property type="entry name" value="NAD(P)-binding Rossmann-like Domain"/>
    <property type="match status" value="1"/>
</dbReference>
<dbReference type="InterPro" id="IPR002347">
    <property type="entry name" value="SDR_fam"/>
</dbReference>
<dbReference type="RefSeq" id="WP_324693995.1">
    <property type="nucleotide sequence ID" value="NZ_JAYMYJ010000047.1"/>
</dbReference>
<dbReference type="Pfam" id="PF00106">
    <property type="entry name" value="adh_short"/>
    <property type="match status" value="1"/>
</dbReference>
<organism evidence="4 5">
    <name type="scientific">Candidatus Thiothrix phosphatis</name>
    <dbReference type="NCBI Taxonomy" id="3112415"/>
    <lineage>
        <taxon>Bacteria</taxon>
        <taxon>Pseudomonadati</taxon>
        <taxon>Pseudomonadota</taxon>
        <taxon>Gammaproteobacteria</taxon>
        <taxon>Thiotrichales</taxon>
        <taxon>Thiotrichaceae</taxon>
        <taxon>Thiothrix</taxon>
    </lineage>
</organism>
<name>A0ABU6CUX4_9GAMM</name>
<dbReference type="EMBL" id="JAYMYJ010000047">
    <property type="protein sequence ID" value="MEB4590637.1"/>
    <property type="molecule type" value="Genomic_DNA"/>
</dbReference>
<reference evidence="5" key="1">
    <citation type="submission" date="2023-07" db="EMBL/GenBank/DDBJ databases">
        <title>The carbon used by Thiothrix.</title>
        <authorList>
            <person name="Chen L."/>
        </authorList>
    </citation>
    <scope>NUCLEOTIDE SEQUENCE [LARGE SCALE GENOMIC DNA]</scope>
</reference>
<dbReference type="Proteomes" id="UP001308005">
    <property type="component" value="Unassembled WGS sequence"/>
</dbReference>
<dbReference type="CDD" id="cd05233">
    <property type="entry name" value="SDR_c"/>
    <property type="match status" value="1"/>
</dbReference>
<reference evidence="4 5" key="2">
    <citation type="submission" date="2024-01" db="EMBL/GenBank/DDBJ databases">
        <authorList>
            <person name="Xie X."/>
        </authorList>
    </citation>
    <scope>NUCLEOTIDE SEQUENCE [LARGE SCALE GENOMIC DNA]</scope>
    <source>
        <strain evidence="4">SCUT-1</strain>
    </source>
</reference>
<evidence type="ECO:0000256" key="3">
    <source>
        <dbReference type="RuleBase" id="RU000363"/>
    </source>
</evidence>
<accession>A0ABU6CUX4</accession>
<dbReference type="PRINTS" id="PR00081">
    <property type="entry name" value="GDHRDH"/>
</dbReference>
<evidence type="ECO:0000256" key="2">
    <source>
        <dbReference type="ARBA" id="ARBA00023002"/>
    </source>
</evidence>
<dbReference type="PANTHER" id="PTHR44196:SF1">
    <property type="entry name" value="DEHYDROGENASE_REDUCTASE SDR FAMILY MEMBER 7B"/>
    <property type="match status" value="1"/>
</dbReference>
<dbReference type="SUPFAM" id="SSF51735">
    <property type="entry name" value="NAD(P)-binding Rossmann-fold domains"/>
    <property type="match status" value="1"/>
</dbReference>
<evidence type="ECO:0000313" key="5">
    <source>
        <dbReference type="Proteomes" id="UP001308005"/>
    </source>
</evidence>
<sequence length="251" mass="26826">MPLNGKHAVLTGGNGGIGQELATILRGQGVKVTVIDCNPGNDAWVVNLADAEELSALCGKLNRYPPDILINLAGMMYFGHLPDQNPAHLHNMLAVNLEAPIRLSQAVIPSMLERGGGQIVNIGSVFGSLAFPHFSTYSATKAGLAGFSEALRREYAGKGIDVTHIAPRAVSTPLNTAMIEELHRRTGVANDSPEKVAAIIAEAIAHRRKRVTIGQPEGFFTRLNALLPGLIDRALLGKRDIADDILASYKR</sequence>
<dbReference type="PROSITE" id="PS00061">
    <property type="entry name" value="ADH_SHORT"/>
    <property type="match status" value="1"/>
</dbReference>
<keyword evidence="2" id="KW-0560">Oxidoreductase</keyword>
<evidence type="ECO:0000256" key="1">
    <source>
        <dbReference type="ARBA" id="ARBA00006484"/>
    </source>
</evidence>
<dbReference type="InterPro" id="IPR036291">
    <property type="entry name" value="NAD(P)-bd_dom_sf"/>
</dbReference>
<comment type="caution">
    <text evidence="4">The sequence shown here is derived from an EMBL/GenBank/DDBJ whole genome shotgun (WGS) entry which is preliminary data.</text>
</comment>
<proteinExistence type="inferred from homology"/>
<comment type="similarity">
    <text evidence="1 3">Belongs to the short-chain dehydrogenases/reductases (SDR) family.</text>
</comment>
<dbReference type="PANTHER" id="PTHR44196">
    <property type="entry name" value="DEHYDROGENASE/REDUCTASE SDR FAMILY MEMBER 7B"/>
    <property type="match status" value="1"/>
</dbReference>
<protein>
    <submittedName>
        <fullName evidence="4">SDR family NAD(P)-dependent oxidoreductase</fullName>
    </submittedName>
</protein>
<keyword evidence="5" id="KW-1185">Reference proteome</keyword>
<dbReference type="PRINTS" id="PR00080">
    <property type="entry name" value="SDRFAMILY"/>
</dbReference>
<evidence type="ECO:0000313" key="4">
    <source>
        <dbReference type="EMBL" id="MEB4590637.1"/>
    </source>
</evidence>
<dbReference type="InterPro" id="IPR020904">
    <property type="entry name" value="Sc_DH/Rdtase_CS"/>
</dbReference>